<accession>A0A835YL44</accession>
<evidence type="ECO:0000313" key="2">
    <source>
        <dbReference type="EMBL" id="KAG2500555.1"/>
    </source>
</evidence>
<feature type="region of interest" description="Disordered" evidence="1">
    <location>
        <begin position="1"/>
        <end position="66"/>
    </location>
</feature>
<dbReference type="AlphaFoldDB" id="A0A835YL44"/>
<feature type="compositionally biased region" description="Pro residues" evidence="1">
    <location>
        <begin position="1"/>
        <end position="28"/>
    </location>
</feature>
<feature type="compositionally biased region" description="Low complexity" evidence="1">
    <location>
        <begin position="192"/>
        <end position="208"/>
    </location>
</feature>
<gene>
    <name evidence="2" type="ORF">HYH03_001326</name>
</gene>
<dbReference type="OrthoDB" id="1932153at2759"/>
<comment type="caution">
    <text evidence="2">The sequence shown here is derived from an EMBL/GenBank/DDBJ whole genome shotgun (WGS) entry which is preliminary data.</text>
</comment>
<feature type="compositionally biased region" description="Basic residues" evidence="1">
    <location>
        <begin position="37"/>
        <end position="46"/>
    </location>
</feature>
<dbReference type="EMBL" id="JAEHOE010000003">
    <property type="protein sequence ID" value="KAG2500555.1"/>
    <property type="molecule type" value="Genomic_DNA"/>
</dbReference>
<reference evidence="2" key="1">
    <citation type="journal article" date="2020" name="bioRxiv">
        <title>Comparative genomics of Chlamydomonas.</title>
        <authorList>
            <person name="Craig R.J."/>
            <person name="Hasan A.R."/>
            <person name="Ness R.W."/>
            <person name="Keightley P.D."/>
        </authorList>
    </citation>
    <scope>NUCLEOTIDE SEQUENCE</scope>
    <source>
        <strain evidence="2">CCAP 11/70</strain>
    </source>
</reference>
<feature type="region of interest" description="Disordered" evidence="1">
    <location>
        <begin position="181"/>
        <end position="214"/>
    </location>
</feature>
<proteinExistence type="predicted"/>
<keyword evidence="3" id="KW-1185">Reference proteome</keyword>
<feature type="region of interest" description="Disordered" evidence="1">
    <location>
        <begin position="118"/>
        <end position="137"/>
    </location>
</feature>
<protein>
    <submittedName>
        <fullName evidence="2">Uncharacterized protein</fullName>
    </submittedName>
</protein>
<feature type="compositionally biased region" description="Pro residues" evidence="1">
    <location>
        <begin position="50"/>
        <end position="61"/>
    </location>
</feature>
<name>A0A835YL44_9CHLO</name>
<evidence type="ECO:0000313" key="3">
    <source>
        <dbReference type="Proteomes" id="UP000612055"/>
    </source>
</evidence>
<evidence type="ECO:0000256" key="1">
    <source>
        <dbReference type="SAM" id="MobiDB-lite"/>
    </source>
</evidence>
<organism evidence="2 3">
    <name type="scientific">Edaphochlamys debaryana</name>
    <dbReference type="NCBI Taxonomy" id="47281"/>
    <lineage>
        <taxon>Eukaryota</taxon>
        <taxon>Viridiplantae</taxon>
        <taxon>Chlorophyta</taxon>
        <taxon>core chlorophytes</taxon>
        <taxon>Chlorophyceae</taxon>
        <taxon>CS clade</taxon>
        <taxon>Chlamydomonadales</taxon>
        <taxon>Chlamydomonadales incertae sedis</taxon>
        <taxon>Edaphochlamys</taxon>
    </lineage>
</organism>
<dbReference type="Proteomes" id="UP000612055">
    <property type="component" value="Unassembled WGS sequence"/>
</dbReference>
<sequence length="418" mass="45438">MSQYPPYPQQYPPPHEPNYYPPIPPSAPPLSSATPPSHHHSHHHHSNGSAPPPPPPPPVAGPGPTAVYVAPPRIEMQPWAKDVWRWLVDNTQGVARVDLRRPTVPLPEQYDGNLLVVRPRGAPEGRGRFGGRRQAAQPPIMTPMYGQVVYDMPGNTAAATGRNMPTGARIKITRSFIVGGPKQRAKAKAKARAQAASDGGREASSSSSDELEEVKEAVRGLIPDSLRRRLRMWADKPLLDMGVGVNLDMDLQQVGGLRGPGDPGSGIQDPGGDYTGRGAARGVGEKLDMDLQQIQPVARIKIKDFMSLSAAPMGLLKLSHSFPIGPVALKVRYELPLEHSKTFWQPPARLLVRLDNAAGSGVHLTASGLEFDEQVVRFGSNVSMRASAALNFPRQLPLQEGEPPFELRVHRLSLKSIW</sequence>